<keyword evidence="5" id="KW-0560">Oxidoreductase</keyword>
<sequence>MPHLFDPLTLRGVTLRNRVGISPMQQYCAAEDGRPTDWHLGNLLPRALGGAGLVFVEATAISPEGRSGNGDIGLWEDAQIPAHARLASAIAAAGAVPGVQLGHCGRKGSRPPQWQAPPLTPGWTTLAPSAVAFGDYDAPQAMTEADIAKVLADIAAATARAVAAGYRVIELHAAHGYLLHQFLSPLSNRRTDTWGGSYENRSRIVLDAMRAARAAMPDDHVLALRVSHTDWVEGGWTTEETVRLGQDCKAVGVDLFDVSSGGLSPEQKIPMGPGYQVPGGEAVRQGSGIAVATVGMITEAGQANDIVGAGRADMVLIAKASMRDPYWPLRAAATLGCLDRIGVAPQYERGWLAFGALTLDKSITAPLPALG</sequence>
<evidence type="ECO:0000256" key="1">
    <source>
        <dbReference type="ARBA" id="ARBA00001917"/>
    </source>
</evidence>
<dbReference type="GO" id="GO:0050661">
    <property type="term" value="F:NADP binding"/>
    <property type="evidence" value="ECO:0007669"/>
    <property type="project" value="InterPro"/>
</dbReference>
<dbReference type="RefSeq" id="WP_127786280.1">
    <property type="nucleotide sequence ID" value="NZ_SACL01000001.1"/>
</dbReference>
<dbReference type="SUPFAM" id="SSF51395">
    <property type="entry name" value="FMN-linked oxidoreductases"/>
    <property type="match status" value="1"/>
</dbReference>
<dbReference type="Gene3D" id="3.20.20.70">
    <property type="entry name" value="Aldolase class I"/>
    <property type="match status" value="1"/>
</dbReference>
<dbReference type="Proteomes" id="UP000282957">
    <property type="component" value="Unassembled WGS sequence"/>
</dbReference>
<dbReference type="Pfam" id="PF00724">
    <property type="entry name" value="Oxidored_FMN"/>
    <property type="match status" value="1"/>
</dbReference>
<keyword evidence="2" id="KW-0285">Flavoprotein</keyword>
<dbReference type="PANTHER" id="PTHR43303">
    <property type="entry name" value="NADPH DEHYDROGENASE C23G7.10C-RELATED"/>
    <property type="match status" value="1"/>
</dbReference>
<evidence type="ECO:0000313" key="8">
    <source>
        <dbReference type="Proteomes" id="UP000282957"/>
    </source>
</evidence>
<protein>
    <submittedName>
        <fullName evidence="7">Oxidoreductase</fullName>
    </submittedName>
</protein>
<dbReference type="GO" id="GO:0003959">
    <property type="term" value="F:NADPH dehydrogenase activity"/>
    <property type="evidence" value="ECO:0007669"/>
    <property type="project" value="InterPro"/>
</dbReference>
<evidence type="ECO:0000256" key="2">
    <source>
        <dbReference type="ARBA" id="ARBA00022630"/>
    </source>
</evidence>
<organism evidence="7 8">
    <name type="scientific">Rhodovarius crocodyli</name>
    <dbReference type="NCBI Taxonomy" id="1979269"/>
    <lineage>
        <taxon>Bacteria</taxon>
        <taxon>Pseudomonadati</taxon>
        <taxon>Pseudomonadota</taxon>
        <taxon>Alphaproteobacteria</taxon>
        <taxon>Acetobacterales</taxon>
        <taxon>Roseomonadaceae</taxon>
        <taxon>Rhodovarius</taxon>
    </lineage>
</organism>
<comment type="cofactor">
    <cofactor evidence="1">
        <name>FMN</name>
        <dbReference type="ChEBI" id="CHEBI:58210"/>
    </cofactor>
</comment>
<dbReference type="InterPro" id="IPR001155">
    <property type="entry name" value="OxRdtase_FMN_N"/>
</dbReference>
<accession>A0A437MP07</accession>
<dbReference type="EMBL" id="SACL01000001">
    <property type="protein sequence ID" value="RVT99385.1"/>
    <property type="molecule type" value="Genomic_DNA"/>
</dbReference>
<evidence type="ECO:0000259" key="6">
    <source>
        <dbReference type="Pfam" id="PF00724"/>
    </source>
</evidence>
<feature type="domain" description="NADH:flavin oxidoreductase/NADH oxidase N-terminal" evidence="6">
    <location>
        <begin position="4"/>
        <end position="333"/>
    </location>
</feature>
<dbReference type="InterPro" id="IPR044152">
    <property type="entry name" value="YqjM-like"/>
</dbReference>
<proteinExistence type="predicted"/>
<dbReference type="PANTHER" id="PTHR43303:SF4">
    <property type="entry name" value="NADPH DEHYDROGENASE C23G7.10C-RELATED"/>
    <property type="match status" value="1"/>
</dbReference>
<keyword evidence="4" id="KW-0521">NADP</keyword>
<dbReference type="OrthoDB" id="9804454at2"/>
<keyword evidence="3" id="KW-0288">FMN</keyword>
<evidence type="ECO:0000256" key="4">
    <source>
        <dbReference type="ARBA" id="ARBA00022857"/>
    </source>
</evidence>
<evidence type="ECO:0000256" key="5">
    <source>
        <dbReference type="ARBA" id="ARBA00023002"/>
    </source>
</evidence>
<dbReference type="AlphaFoldDB" id="A0A437MP07"/>
<comment type="caution">
    <text evidence="7">The sequence shown here is derived from an EMBL/GenBank/DDBJ whole genome shotgun (WGS) entry which is preliminary data.</text>
</comment>
<dbReference type="GO" id="GO:0010181">
    <property type="term" value="F:FMN binding"/>
    <property type="evidence" value="ECO:0007669"/>
    <property type="project" value="InterPro"/>
</dbReference>
<evidence type="ECO:0000313" key="7">
    <source>
        <dbReference type="EMBL" id="RVT99385.1"/>
    </source>
</evidence>
<reference evidence="7 8" key="1">
    <citation type="submission" date="2019-01" db="EMBL/GenBank/DDBJ databases">
        <authorList>
            <person name="Chen W.-M."/>
        </authorList>
    </citation>
    <scope>NUCLEOTIDE SEQUENCE [LARGE SCALE GENOMIC DNA]</scope>
    <source>
        <strain evidence="7 8">CCP-6</strain>
    </source>
</reference>
<keyword evidence="8" id="KW-1185">Reference proteome</keyword>
<evidence type="ECO:0000256" key="3">
    <source>
        <dbReference type="ARBA" id="ARBA00022643"/>
    </source>
</evidence>
<gene>
    <name evidence="7" type="ORF">EOD42_04665</name>
</gene>
<name>A0A437MP07_9PROT</name>
<dbReference type="InterPro" id="IPR013785">
    <property type="entry name" value="Aldolase_TIM"/>
</dbReference>